<comment type="caution">
    <text evidence="2">The sequence shown here is derived from an EMBL/GenBank/DDBJ whole genome shotgun (WGS) entry which is preliminary data.</text>
</comment>
<evidence type="ECO:0000256" key="1">
    <source>
        <dbReference type="SAM" id="SignalP"/>
    </source>
</evidence>
<protein>
    <submittedName>
        <fullName evidence="2">Uncharacterized protein</fullName>
    </submittedName>
</protein>
<organism evidence="2 3">
    <name type="scientific">Prorocentrum cordatum</name>
    <dbReference type="NCBI Taxonomy" id="2364126"/>
    <lineage>
        <taxon>Eukaryota</taxon>
        <taxon>Sar</taxon>
        <taxon>Alveolata</taxon>
        <taxon>Dinophyceae</taxon>
        <taxon>Prorocentrales</taxon>
        <taxon>Prorocentraceae</taxon>
        <taxon>Prorocentrum</taxon>
    </lineage>
</organism>
<evidence type="ECO:0000313" key="2">
    <source>
        <dbReference type="EMBL" id="CAK0880680.1"/>
    </source>
</evidence>
<feature type="signal peptide" evidence="1">
    <location>
        <begin position="1"/>
        <end position="19"/>
    </location>
</feature>
<gene>
    <name evidence="2" type="ORF">PCOR1329_LOCUS63760</name>
</gene>
<accession>A0ABN9W3M1</accession>
<evidence type="ECO:0000313" key="3">
    <source>
        <dbReference type="Proteomes" id="UP001189429"/>
    </source>
</evidence>
<sequence>MKAPTAFTTVWLGVLLVTAASIHVHPDTNRSRMEANSSTSWTLVFRQTVPYLFSSNQWSLNSGDSSNANYAILDQLENYRGADGKFTFKLNWPGSTYHGAAMLDQIWKQSLNPVGSSQASSRPVAGYEAVSVPYTGMYWGGLEGGSSYALLDGSVASQLFFYTVGLYQERSYGIPCAASTTTDYHLGCSVVELYVGGTPSPTSSPTPSPTPTPATCPVSYQLIGDTCFSNNGQARITAVYANGNPSCQPVLDICSSEGATLATKEQTELWRDHGGDQLSMQYGLTSTMNGSDHWFVGYAKGWYAGYCNHHNRYFVCAIAATVQAPAASATGDPHLQNIHGERFDLMRPGNAVLIQIPRGQPFEKSWLTVEADARRLGSQCADMYFQSLNITGAWVDKVRAGGLTFTAGGSRDETLQAAQGWARFGPLKLKVVHGSTSQGIAYLNFYVKHLREAGAAVGGLLGEDDYTEAATPEEGCLKSMSLEKKAISNSVVGRTEAIASLA</sequence>
<name>A0ABN9W3M1_9DINO</name>
<dbReference type="EMBL" id="CAUYUJ010018105">
    <property type="protein sequence ID" value="CAK0880680.1"/>
    <property type="molecule type" value="Genomic_DNA"/>
</dbReference>
<dbReference type="Proteomes" id="UP001189429">
    <property type="component" value="Unassembled WGS sequence"/>
</dbReference>
<keyword evidence="3" id="KW-1185">Reference proteome</keyword>
<reference evidence="2" key="1">
    <citation type="submission" date="2023-10" db="EMBL/GenBank/DDBJ databases">
        <authorList>
            <person name="Chen Y."/>
            <person name="Shah S."/>
            <person name="Dougan E. K."/>
            <person name="Thang M."/>
            <person name="Chan C."/>
        </authorList>
    </citation>
    <scope>NUCLEOTIDE SEQUENCE [LARGE SCALE GENOMIC DNA]</scope>
</reference>
<keyword evidence="1" id="KW-0732">Signal</keyword>
<feature type="chain" id="PRO_5045941144" evidence="1">
    <location>
        <begin position="20"/>
        <end position="502"/>
    </location>
</feature>
<proteinExistence type="predicted"/>